<dbReference type="Proteomes" id="UP000054321">
    <property type="component" value="Unassembled WGS sequence"/>
</dbReference>
<feature type="chain" id="PRO_5002165386" evidence="2">
    <location>
        <begin position="21"/>
        <end position="439"/>
    </location>
</feature>
<dbReference type="InterPro" id="IPR001087">
    <property type="entry name" value="GDSL"/>
</dbReference>
<dbReference type="STRING" id="913774.A0A0C3HY47"/>
<proteinExistence type="predicted"/>
<reference evidence="3 4" key="1">
    <citation type="submission" date="2014-04" db="EMBL/GenBank/DDBJ databases">
        <authorList>
            <consortium name="DOE Joint Genome Institute"/>
            <person name="Kuo A."/>
            <person name="Martino E."/>
            <person name="Perotto S."/>
            <person name="Kohler A."/>
            <person name="Nagy L.G."/>
            <person name="Floudas D."/>
            <person name="Copeland A."/>
            <person name="Barry K.W."/>
            <person name="Cichocki N."/>
            <person name="Veneault-Fourrey C."/>
            <person name="LaButti K."/>
            <person name="Lindquist E.A."/>
            <person name="Lipzen A."/>
            <person name="Lundell T."/>
            <person name="Morin E."/>
            <person name="Murat C."/>
            <person name="Sun H."/>
            <person name="Tunlid A."/>
            <person name="Henrissat B."/>
            <person name="Grigoriev I.V."/>
            <person name="Hibbett D.S."/>
            <person name="Martin F."/>
            <person name="Nordberg H.P."/>
            <person name="Cantor M.N."/>
            <person name="Hua S.X."/>
        </authorList>
    </citation>
    <scope>NUCLEOTIDE SEQUENCE [LARGE SCALE GENOMIC DNA]</scope>
    <source>
        <strain evidence="3 4">Zn</strain>
    </source>
</reference>
<feature type="region of interest" description="Disordered" evidence="1">
    <location>
        <begin position="254"/>
        <end position="420"/>
    </location>
</feature>
<evidence type="ECO:0000256" key="1">
    <source>
        <dbReference type="SAM" id="MobiDB-lite"/>
    </source>
</evidence>
<keyword evidence="4" id="KW-1185">Reference proteome</keyword>
<dbReference type="PANTHER" id="PTHR30383:SF5">
    <property type="entry name" value="SGNH HYDROLASE-TYPE ESTERASE DOMAIN-CONTAINING PROTEIN"/>
    <property type="match status" value="1"/>
</dbReference>
<feature type="compositionally biased region" description="Low complexity" evidence="1">
    <location>
        <begin position="377"/>
        <end position="407"/>
    </location>
</feature>
<evidence type="ECO:0000313" key="4">
    <source>
        <dbReference type="Proteomes" id="UP000054321"/>
    </source>
</evidence>
<dbReference type="OrthoDB" id="3915838at2759"/>
<sequence length="439" mass="46002">MYIQSSILLCGIASPWLATAAFQSPRVAVTDPRSLPINNNNIPLVSINKNLPLRILPIGDSLTWGYLSSGGNGYRLDLLNLLSQNPVEYIGSQMSGNMTDNHNEGHPGAVITKVEGYVDNSVNEPPNLVLLMAGSIDIVNAVDPSSAPDRLGHLIDEIVQEYPRAAVLVAELPPIEDADSDARAITFNAAVPGIVKSRTDAGRHIVTVNMSAYVTVADLQDGLHPTDYGYSRMAQAWYDGIKDAESRGWLVPPVSKRRRSRKRAISTTCSTTSTTSAVNKLTTPSTTSSSESTTTLTSTRTLTSTVTIKAETPTSTTTTSTTTTSISSTTSTTTPSTTTTTSTTSTTTTTTTTSTTTSSTPIPTFIPTYSVSFPNGTTSSAPTTTAPASVSLPSSAPIPTSSSSGLSTPPPTGGASRPAGNLSWMAVGLLLFWLSGMAM</sequence>
<dbReference type="Gene3D" id="3.40.50.1110">
    <property type="entry name" value="SGNH hydrolase"/>
    <property type="match status" value="1"/>
</dbReference>
<dbReference type="EMBL" id="KN832870">
    <property type="protein sequence ID" value="KIN07805.1"/>
    <property type="molecule type" value="Genomic_DNA"/>
</dbReference>
<feature type="compositionally biased region" description="Low complexity" evidence="1">
    <location>
        <begin position="266"/>
        <end position="363"/>
    </location>
</feature>
<dbReference type="SUPFAM" id="SSF52266">
    <property type="entry name" value="SGNH hydrolase"/>
    <property type="match status" value="1"/>
</dbReference>
<feature type="signal peptide" evidence="2">
    <location>
        <begin position="1"/>
        <end position="20"/>
    </location>
</feature>
<evidence type="ECO:0000313" key="3">
    <source>
        <dbReference type="EMBL" id="KIN07805.1"/>
    </source>
</evidence>
<dbReference type="Pfam" id="PF00657">
    <property type="entry name" value="Lipase_GDSL"/>
    <property type="match status" value="1"/>
</dbReference>
<dbReference type="GO" id="GO:0004622">
    <property type="term" value="F:phosphatidylcholine lysophospholipase activity"/>
    <property type="evidence" value="ECO:0007669"/>
    <property type="project" value="TreeGrafter"/>
</dbReference>
<reference evidence="4" key="2">
    <citation type="submission" date="2015-01" db="EMBL/GenBank/DDBJ databases">
        <title>Evolutionary Origins and Diversification of the Mycorrhizal Mutualists.</title>
        <authorList>
            <consortium name="DOE Joint Genome Institute"/>
            <consortium name="Mycorrhizal Genomics Consortium"/>
            <person name="Kohler A."/>
            <person name="Kuo A."/>
            <person name="Nagy L.G."/>
            <person name="Floudas D."/>
            <person name="Copeland A."/>
            <person name="Barry K.W."/>
            <person name="Cichocki N."/>
            <person name="Veneault-Fourrey C."/>
            <person name="LaButti K."/>
            <person name="Lindquist E.A."/>
            <person name="Lipzen A."/>
            <person name="Lundell T."/>
            <person name="Morin E."/>
            <person name="Murat C."/>
            <person name="Riley R."/>
            <person name="Ohm R."/>
            <person name="Sun H."/>
            <person name="Tunlid A."/>
            <person name="Henrissat B."/>
            <person name="Grigoriev I.V."/>
            <person name="Hibbett D.S."/>
            <person name="Martin F."/>
        </authorList>
    </citation>
    <scope>NUCLEOTIDE SEQUENCE [LARGE SCALE GENOMIC DNA]</scope>
    <source>
        <strain evidence="4">Zn</strain>
    </source>
</reference>
<dbReference type="CDD" id="cd01833">
    <property type="entry name" value="XynB_like"/>
    <property type="match status" value="1"/>
</dbReference>
<protein>
    <submittedName>
        <fullName evidence="3">Carbohydrate esterase family 3 protein</fullName>
    </submittedName>
</protein>
<dbReference type="AlphaFoldDB" id="A0A0C3HY47"/>
<gene>
    <name evidence="3" type="ORF">OIDMADRAFT_140323</name>
</gene>
<keyword evidence="2" id="KW-0732">Signal</keyword>
<dbReference type="InParanoid" id="A0A0C3HY47"/>
<accession>A0A0C3HY47</accession>
<dbReference type="HOGENOM" id="CLU_624198_0_0_1"/>
<dbReference type="InterPro" id="IPR051532">
    <property type="entry name" value="Ester_Hydrolysis_Enzymes"/>
</dbReference>
<dbReference type="InterPro" id="IPR036514">
    <property type="entry name" value="SGNH_hydro_sf"/>
</dbReference>
<dbReference type="PANTHER" id="PTHR30383">
    <property type="entry name" value="THIOESTERASE 1/PROTEASE 1/LYSOPHOSPHOLIPASE L1"/>
    <property type="match status" value="1"/>
</dbReference>
<feature type="compositionally biased region" description="Basic residues" evidence="1">
    <location>
        <begin position="255"/>
        <end position="264"/>
    </location>
</feature>
<name>A0A0C3HY47_OIDMZ</name>
<organism evidence="3 4">
    <name type="scientific">Oidiodendron maius (strain Zn)</name>
    <dbReference type="NCBI Taxonomy" id="913774"/>
    <lineage>
        <taxon>Eukaryota</taxon>
        <taxon>Fungi</taxon>
        <taxon>Dikarya</taxon>
        <taxon>Ascomycota</taxon>
        <taxon>Pezizomycotina</taxon>
        <taxon>Leotiomycetes</taxon>
        <taxon>Leotiomycetes incertae sedis</taxon>
        <taxon>Myxotrichaceae</taxon>
        <taxon>Oidiodendron</taxon>
    </lineage>
</organism>
<evidence type="ECO:0000256" key="2">
    <source>
        <dbReference type="SAM" id="SignalP"/>
    </source>
</evidence>
<feature type="compositionally biased region" description="Polar residues" evidence="1">
    <location>
        <begin position="367"/>
        <end position="376"/>
    </location>
</feature>